<dbReference type="SMART" id="SM00052">
    <property type="entry name" value="EAL"/>
    <property type="match status" value="1"/>
</dbReference>
<feature type="domain" description="PAS" evidence="2">
    <location>
        <begin position="263"/>
        <end position="302"/>
    </location>
</feature>
<dbReference type="SMART" id="SM00267">
    <property type="entry name" value="GGDEF"/>
    <property type="match status" value="1"/>
</dbReference>
<evidence type="ECO:0000259" key="5">
    <source>
        <dbReference type="PROSITE" id="PS50887"/>
    </source>
</evidence>
<evidence type="ECO:0000313" key="6">
    <source>
        <dbReference type="EMBL" id="CAL93624.1"/>
    </source>
</evidence>
<evidence type="ECO:0000259" key="3">
    <source>
        <dbReference type="PROSITE" id="PS50113"/>
    </source>
</evidence>
<dbReference type="NCBIfam" id="TIGR00254">
    <property type="entry name" value="GGDEF"/>
    <property type="match status" value="1"/>
</dbReference>
<feature type="domain" description="EAL" evidence="4">
    <location>
        <begin position="554"/>
        <end position="808"/>
    </location>
</feature>
<dbReference type="Pfam" id="PF13426">
    <property type="entry name" value="PAS_9"/>
    <property type="match status" value="1"/>
</dbReference>
<keyword evidence="7" id="KW-1185">Reference proteome</keyword>
<dbReference type="PANTHER" id="PTHR44757">
    <property type="entry name" value="DIGUANYLATE CYCLASE DGCP"/>
    <property type="match status" value="1"/>
</dbReference>
<protein>
    <submittedName>
        <fullName evidence="6">Hypothetical signaling protein</fullName>
    </submittedName>
</protein>
<evidence type="ECO:0000259" key="2">
    <source>
        <dbReference type="PROSITE" id="PS50112"/>
    </source>
</evidence>
<feature type="domain" description="PAC" evidence="3">
    <location>
        <begin position="329"/>
        <end position="381"/>
    </location>
</feature>
<reference evidence="6 7" key="1">
    <citation type="journal article" date="2006" name="Nat. Biotechnol.">
        <title>Complete genome of the mutualistic, N2-fixing grass endophyte Azoarcus sp. strain BH72.</title>
        <authorList>
            <person name="Krause A."/>
            <person name="Ramakumar A."/>
            <person name="Bartels D."/>
            <person name="Battistoni F."/>
            <person name="Bekel T."/>
            <person name="Boch J."/>
            <person name="Boehm M."/>
            <person name="Friedrich F."/>
            <person name="Hurek T."/>
            <person name="Krause L."/>
            <person name="Linke B."/>
            <person name="McHardy A.C."/>
            <person name="Sarkar A."/>
            <person name="Schneiker S."/>
            <person name="Syed A.A."/>
            <person name="Thauer R."/>
            <person name="Vorhoelter F.-J."/>
            <person name="Weidner S."/>
            <person name="Puehler A."/>
            <person name="Reinhold-Hurek B."/>
            <person name="Kaiser O."/>
            <person name="Goesmann A."/>
        </authorList>
    </citation>
    <scope>NUCLEOTIDE SEQUENCE [LARGE SCALE GENOMIC DNA]</scope>
    <source>
        <strain evidence="6 7">BH72</strain>
    </source>
</reference>
<dbReference type="CDD" id="cd01949">
    <property type="entry name" value="GGDEF"/>
    <property type="match status" value="1"/>
</dbReference>
<feature type="region of interest" description="Disordered" evidence="1">
    <location>
        <begin position="1"/>
        <end position="30"/>
    </location>
</feature>
<dbReference type="SMART" id="SM00091">
    <property type="entry name" value="PAS"/>
    <property type="match status" value="3"/>
</dbReference>
<dbReference type="SUPFAM" id="SSF141868">
    <property type="entry name" value="EAL domain-like"/>
    <property type="match status" value="1"/>
</dbReference>
<dbReference type="Proteomes" id="UP000002588">
    <property type="component" value="Chromosome"/>
</dbReference>
<dbReference type="Gene3D" id="3.30.450.20">
    <property type="entry name" value="PAS domain"/>
    <property type="match status" value="3"/>
</dbReference>
<dbReference type="InterPro" id="IPR043128">
    <property type="entry name" value="Rev_trsase/Diguanyl_cyclase"/>
</dbReference>
<dbReference type="SUPFAM" id="SSF55785">
    <property type="entry name" value="PYP-like sensor domain (PAS domain)"/>
    <property type="match status" value="3"/>
</dbReference>
<dbReference type="HOGENOM" id="CLU_000445_70_20_4"/>
<dbReference type="eggNOG" id="COG5001">
    <property type="taxonomic scope" value="Bacteria"/>
</dbReference>
<evidence type="ECO:0000313" key="7">
    <source>
        <dbReference type="Proteomes" id="UP000002588"/>
    </source>
</evidence>
<feature type="domain" description="PAS" evidence="2">
    <location>
        <begin position="153"/>
        <end position="198"/>
    </location>
</feature>
<dbReference type="InterPro" id="IPR000160">
    <property type="entry name" value="GGDEF_dom"/>
</dbReference>
<feature type="domain" description="GGDEF" evidence="5">
    <location>
        <begin position="413"/>
        <end position="546"/>
    </location>
</feature>
<organism evidence="6 7">
    <name type="scientific">Azoarcus sp. (strain BH72)</name>
    <dbReference type="NCBI Taxonomy" id="418699"/>
    <lineage>
        <taxon>Bacteria</taxon>
        <taxon>Pseudomonadati</taxon>
        <taxon>Pseudomonadota</taxon>
        <taxon>Betaproteobacteria</taxon>
        <taxon>Rhodocyclales</taxon>
        <taxon>Zoogloeaceae</taxon>
        <taxon>Azoarcus</taxon>
    </lineage>
</organism>
<dbReference type="SMART" id="SM00086">
    <property type="entry name" value="PAC"/>
    <property type="match status" value="1"/>
</dbReference>
<dbReference type="CDD" id="cd01948">
    <property type="entry name" value="EAL"/>
    <property type="match status" value="1"/>
</dbReference>
<dbReference type="AlphaFoldDB" id="A1K469"/>
<dbReference type="PROSITE" id="PS50112">
    <property type="entry name" value="PAS"/>
    <property type="match status" value="2"/>
</dbReference>
<dbReference type="InterPro" id="IPR000700">
    <property type="entry name" value="PAS-assoc_C"/>
</dbReference>
<dbReference type="Pfam" id="PF00563">
    <property type="entry name" value="EAL"/>
    <property type="match status" value="1"/>
</dbReference>
<dbReference type="NCBIfam" id="TIGR00229">
    <property type="entry name" value="sensory_box"/>
    <property type="match status" value="1"/>
</dbReference>
<dbReference type="InterPro" id="IPR001610">
    <property type="entry name" value="PAC"/>
</dbReference>
<name>A1K469_AZOSB</name>
<dbReference type="Gene3D" id="3.30.70.270">
    <property type="match status" value="1"/>
</dbReference>
<dbReference type="Pfam" id="PF13188">
    <property type="entry name" value="PAS_8"/>
    <property type="match status" value="2"/>
</dbReference>
<dbReference type="PANTHER" id="PTHR44757:SF2">
    <property type="entry name" value="BIOFILM ARCHITECTURE MAINTENANCE PROTEIN MBAA"/>
    <property type="match status" value="1"/>
</dbReference>
<feature type="compositionally biased region" description="Basic and acidic residues" evidence="1">
    <location>
        <begin position="11"/>
        <end position="29"/>
    </location>
</feature>
<dbReference type="InterPro" id="IPR035965">
    <property type="entry name" value="PAS-like_dom_sf"/>
</dbReference>
<dbReference type="Pfam" id="PF00990">
    <property type="entry name" value="GGDEF"/>
    <property type="match status" value="1"/>
</dbReference>
<accession>A1K469</accession>
<gene>
    <name evidence="6" type="ordered locus">azo1007</name>
</gene>
<dbReference type="CDD" id="cd00130">
    <property type="entry name" value="PAS"/>
    <property type="match status" value="1"/>
</dbReference>
<dbReference type="EMBL" id="AM406670">
    <property type="protein sequence ID" value="CAL93624.1"/>
    <property type="molecule type" value="Genomic_DNA"/>
</dbReference>
<evidence type="ECO:0000259" key="4">
    <source>
        <dbReference type="PROSITE" id="PS50883"/>
    </source>
</evidence>
<dbReference type="InterPro" id="IPR000014">
    <property type="entry name" value="PAS"/>
</dbReference>
<dbReference type="PROSITE" id="PS50887">
    <property type="entry name" value="GGDEF"/>
    <property type="match status" value="1"/>
</dbReference>
<dbReference type="InterPro" id="IPR029787">
    <property type="entry name" value="Nucleotide_cyclase"/>
</dbReference>
<dbReference type="STRING" id="62928.azo1007"/>
<proteinExistence type="predicted"/>
<sequence length="811" mass="87042">MLPPMNPSGRPRGDDHSDEAPKEPFRPDLSEGAETGVYLALLELLDEGLIITGDETVLDANSAACALLQRDYRELAGQPLANLFPSERAFIEARARLFIQGQMRGTLTVALPAGGTAALRFIAAPRLRPGIHALILSPLPSATAAAQPAPTPADTVWPRLAAALSQGVLVLDDGDRITAANAAALHLLGRTRDDVLSRPLADHLDVSWPAPGQPALAHVTLPHASAPLPARVLAGPRAGWRLLVLPPRTEDTATEGLHLPVDVFDAASQAILVTDDQNRIVAVNRAFTEITGYSRDEVLGQNPRLLSSGRQEPAFYAEMWQTLEASGQWQGEIWNRRQNGEIFPEWLTITAVRDAQGAARHYLAMFTDLTARRQAEARAEYIAHHDILTGLPNRRLFEARFKEAAEQARRRRCSVGVLRIDIDQFKAVNREHGDNTGDAFLQQIARRLQASLPRGAVAARERSDTFLALLPELDLASAASRAADDILAALGPAFRTESCEVAISASIGIALFPGDGADLDTLLRHAGIALRQARQLGGNSHQRYQAGQGGGIEQAEFGAELHGALTRRQLEVYFQPLVDARSGRVRAGEALLRWRHPELGLIPYRHFVATARHNGLVAAFGDWALVTACNAAARWPQGAQGVPAVTVNVALEQVLRGDFATTVDKALAASGLAATRLELDLDEAILASDDEVTLATLRTLAKRGIRFAIDDFGRGLSSIPRLRRFPVQALKLDPALVGGVGKDEDAEAVVEAIARLAASLGIEVLARGVADPAQQAFLSALDCHFQQGPLFGAPLPAPAFAALLETATGVQ</sequence>
<dbReference type="InterPro" id="IPR001633">
    <property type="entry name" value="EAL_dom"/>
</dbReference>
<evidence type="ECO:0000256" key="1">
    <source>
        <dbReference type="SAM" id="MobiDB-lite"/>
    </source>
</evidence>
<dbReference type="PROSITE" id="PS50883">
    <property type="entry name" value="EAL"/>
    <property type="match status" value="1"/>
</dbReference>
<dbReference type="InterPro" id="IPR052155">
    <property type="entry name" value="Biofilm_reg_signaling"/>
</dbReference>
<dbReference type="PROSITE" id="PS50113">
    <property type="entry name" value="PAC"/>
    <property type="match status" value="1"/>
</dbReference>
<dbReference type="Gene3D" id="3.20.20.450">
    <property type="entry name" value="EAL domain"/>
    <property type="match status" value="1"/>
</dbReference>
<dbReference type="SUPFAM" id="SSF55073">
    <property type="entry name" value="Nucleotide cyclase"/>
    <property type="match status" value="1"/>
</dbReference>
<dbReference type="KEGG" id="azo:azo1007"/>
<dbReference type="InterPro" id="IPR035919">
    <property type="entry name" value="EAL_sf"/>
</dbReference>